<protein>
    <submittedName>
        <fullName evidence="2">2Fe-2S iron-sulfur cluster binding domain-containing protein</fullName>
    </submittedName>
</protein>
<dbReference type="OrthoDB" id="5296419at2"/>
<dbReference type="CDD" id="cd00207">
    <property type="entry name" value="fer2"/>
    <property type="match status" value="1"/>
</dbReference>
<dbReference type="RefSeq" id="WP_153420350.1">
    <property type="nucleotide sequence ID" value="NZ_WFLM01000003.1"/>
</dbReference>
<dbReference type="GO" id="GO:0051536">
    <property type="term" value="F:iron-sulfur cluster binding"/>
    <property type="evidence" value="ECO:0007669"/>
    <property type="project" value="InterPro"/>
</dbReference>
<evidence type="ECO:0000313" key="3">
    <source>
        <dbReference type="Proteomes" id="UP000437748"/>
    </source>
</evidence>
<dbReference type="EMBL" id="WFLM01000003">
    <property type="protein sequence ID" value="KAB8038953.1"/>
    <property type="molecule type" value="Genomic_DNA"/>
</dbReference>
<sequence>MDQQTPPLQKDLSKSVKIILLNKSGHKIDEFFMRAGANLWVFIRKRGLPIGAACSGVGVCGACNIKVITNNPNAISEQNDFEKNTLLKNNKLTENRLACLCRVFSDLTIQADYW</sequence>
<dbReference type="Proteomes" id="UP000437748">
    <property type="component" value="Unassembled WGS sequence"/>
</dbReference>
<gene>
    <name evidence="2" type="ORF">GCL60_08830</name>
</gene>
<comment type="caution">
    <text evidence="2">The sequence shown here is derived from an EMBL/GenBank/DDBJ whole genome shotgun (WGS) entry which is preliminary data.</text>
</comment>
<dbReference type="AlphaFoldDB" id="A0A6N6VWW0"/>
<proteinExistence type="predicted"/>
<dbReference type="InterPro" id="IPR036010">
    <property type="entry name" value="2Fe-2S_ferredoxin-like_sf"/>
</dbReference>
<dbReference type="Pfam" id="PF00111">
    <property type="entry name" value="Fer2"/>
    <property type="match status" value="1"/>
</dbReference>
<dbReference type="InterPro" id="IPR001041">
    <property type="entry name" value="2Fe-2S_ferredoxin-type"/>
</dbReference>
<evidence type="ECO:0000313" key="2">
    <source>
        <dbReference type="EMBL" id="KAB8038953.1"/>
    </source>
</evidence>
<evidence type="ECO:0000259" key="1">
    <source>
        <dbReference type="Pfam" id="PF00111"/>
    </source>
</evidence>
<dbReference type="Gene3D" id="3.10.20.30">
    <property type="match status" value="1"/>
</dbReference>
<organism evidence="2 3">
    <name type="scientific">Silvanigrella paludirubra</name>
    <dbReference type="NCBI Taxonomy" id="2499159"/>
    <lineage>
        <taxon>Bacteria</taxon>
        <taxon>Pseudomonadati</taxon>
        <taxon>Bdellovibrionota</taxon>
        <taxon>Oligoflexia</taxon>
        <taxon>Silvanigrellales</taxon>
        <taxon>Silvanigrellaceae</taxon>
        <taxon>Silvanigrella</taxon>
    </lineage>
</organism>
<dbReference type="InterPro" id="IPR012675">
    <property type="entry name" value="Beta-grasp_dom_sf"/>
</dbReference>
<feature type="domain" description="2Fe-2S ferredoxin-type" evidence="1">
    <location>
        <begin position="42"/>
        <end position="103"/>
    </location>
</feature>
<keyword evidence="3" id="KW-1185">Reference proteome</keyword>
<dbReference type="SUPFAM" id="SSF54292">
    <property type="entry name" value="2Fe-2S ferredoxin-like"/>
    <property type="match status" value="1"/>
</dbReference>
<name>A0A6N6VWW0_9BACT</name>
<accession>A0A6N6VWW0</accession>
<reference evidence="2 3" key="1">
    <citation type="submission" date="2019-10" db="EMBL/GenBank/DDBJ databases">
        <title>New species of Slilvanegrellaceae.</title>
        <authorList>
            <person name="Pitt A."/>
            <person name="Hahn M.W."/>
        </authorList>
    </citation>
    <scope>NUCLEOTIDE SEQUENCE [LARGE SCALE GENOMIC DNA]</scope>
    <source>
        <strain evidence="2 3">SP-Ram-0.45-NSY-1</strain>
    </source>
</reference>